<comment type="similarity">
    <text evidence="1">Belongs to the bactofilin family.</text>
</comment>
<dbReference type="Proteomes" id="UP001372526">
    <property type="component" value="Unassembled WGS sequence"/>
</dbReference>
<dbReference type="InterPro" id="IPR007607">
    <property type="entry name" value="BacA/B"/>
</dbReference>
<keyword evidence="3" id="KW-1185">Reference proteome</keyword>
<organism evidence="2 3">
    <name type="scientific">Bacillus bruguierae</name>
    <dbReference type="NCBI Taxonomy" id="3127667"/>
    <lineage>
        <taxon>Bacteria</taxon>
        <taxon>Bacillati</taxon>
        <taxon>Bacillota</taxon>
        <taxon>Bacilli</taxon>
        <taxon>Bacillales</taxon>
        <taxon>Bacillaceae</taxon>
        <taxon>Bacillus</taxon>
    </lineage>
</organism>
<evidence type="ECO:0000313" key="3">
    <source>
        <dbReference type="Proteomes" id="UP001372526"/>
    </source>
</evidence>
<evidence type="ECO:0000313" key="2">
    <source>
        <dbReference type="EMBL" id="MEI4804284.1"/>
    </source>
</evidence>
<proteinExistence type="inferred from homology"/>
<accession>A0ABU8FNL3</accession>
<reference evidence="2 3" key="1">
    <citation type="submission" date="2024-01" db="EMBL/GenBank/DDBJ databases">
        <title>Seven novel Bacillus-like species.</title>
        <authorList>
            <person name="Liu G."/>
        </authorList>
    </citation>
    <scope>NUCLEOTIDE SEQUENCE [LARGE SCALE GENOMIC DNA]</scope>
    <source>
        <strain evidence="2 3">FJAT-51639</strain>
    </source>
</reference>
<gene>
    <name evidence="2" type="ORF">WAZ07_24380</name>
</gene>
<dbReference type="PANTHER" id="PTHR35024">
    <property type="entry name" value="HYPOTHETICAL CYTOSOLIC PROTEIN"/>
    <property type="match status" value="1"/>
</dbReference>
<protein>
    <submittedName>
        <fullName evidence="2">Cytoplasmic protein</fullName>
    </submittedName>
</protein>
<dbReference type="RefSeq" id="WP_336474484.1">
    <property type="nucleotide sequence ID" value="NZ_JBAWSX010000024.1"/>
</dbReference>
<dbReference type="PANTHER" id="PTHR35024:SF4">
    <property type="entry name" value="POLYMER-FORMING CYTOSKELETAL PROTEIN"/>
    <property type="match status" value="1"/>
</dbReference>
<evidence type="ECO:0000256" key="1">
    <source>
        <dbReference type="ARBA" id="ARBA00044755"/>
    </source>
</evidence>
<sequence>MKEQYNLSLNGSGNSSGGTYKNVKICGEGTILDDIDCDAFKTYGASEVQGNVKAHMVTVFGETKIRGDLHSENVKVNGNLEVSGPVEVKRTKVRGMFDIGENFTGEEIDITGGISVKGNLEAENFTLNGGLTITDMLNAGNINIILRYEHSNVKEIGGEKITVQKKSSFFPFSKHGGYLHANLIEGDEIYLEYTKADVVRGNNVTIGPECEIGVVEYHESYKNADQSIVKEYKQI</sequence>
<dbReference type="EMBL" id="JBAWSX010000024">
    <property type="protein sequence ID" value="MEI4804284.1"/>
    <property type="molecule type" value="Genomic_DNA"/>
</dbReference>
<name>A0ABU8FNL3_9BACI</name>
<comment type="caution">
    <text evidence="2">The sequence shown here is derived from an EMBL/GenBank/DDBJ whole genome shotgun (WGS) entry which is preliminary data.</text>
</comment>